<dbReference type="AlphaFoldDB" id="A0A367RKK3"/>
<dbReference type="InterPro" id="IPR018739">
    <property type="entry name" value="DUF2281"/>
</dbReference>
<name>A0A367RKK3_9NOSO</name>
<protein>
    <submittedName>
        <fullName evidence="2">DUF2281 domain-containing protein</fullName>
    </submittedName>
</protein>
<dbReference type="Proteomes" id="UP000252107">
    <property type="component" value="Unassembled WGS sequence"/>
</dbReference>
<evidence type="ECO:0000313" key="3">
    <source>
        <dbReference type="Proteomes" id="UP000252107"/>
    </source>
</evidence>
<gene>
    <name evidence="2" type="ORF">A6770_15345</name>
</gene>
<proteinExistence type="predicted"/>
<evidence type="ECO:0000259" key="1">
    <source>
        <dbReference type="Pfam" id="PF10047"/>
    </source>
</evidence>
<sequence>MTVKEQITQELEKLPEPLLEEILDFVQFLQAKHQTNSIFSENQPAQTLITEHTLTGSTAENLLEFVGSWEGSDIRECLQLVHDSRLPLEF</sequence>
<keyword evidence="3" id="KW-1185">Reference proteome</keyword>
<accession>A0A367RKK3</accession>
<evidence type="ECO:0000313" key="2">
    <source>
        <dbReference type="EMBL" id="RCJ36995.1"/>
    </source>
</evidence>
<reference evidence="2" key="1">
    <citation type="submission" date="2016-04" db="EMBL/GenBank/DDBJ databases">
        <authorList>
            <person name="Tabuchi Yagui T.R."/>
        </authorList>
    </citation>
    <scope>NUCLEOTIDE SEQUENCE [LARGE SCALE GENOMIC DNA]</scope>
    <source>
        <strain evidence="2">NIES-26</strain>
    </source>
</reference>
<dbReference type="Pfam" id="PF10047">
    <property type="entry name" value="DUF2281"/>
    <property type="match status" value="1"/>
</dbReference>
<dbReference type="EMBL" id="LXQD01000131">
    <property type="protein sequence ID" value="RCJ36995.1"/>
    <property type="molecule type" value="Genomic_DNA"/>
</dbReference>
<feature type="domain" description="DUF2281" evidence="1">
    <location>
        <begin position="7"/>
        <end position="41"/>
    </location>
</feature>
<organism evidence="2 3">
    <name type="scientific">Nostoc minutum NIES-26</name>
    <dbReference type="NCBI Taxonomy" id="1844469"/>
    <lineage>
        <taxon>Bacteria</taxon>
        <taxon>Bacillati</taxon>
        <taxon>Cyanobacteriota</taxon>
        <taxon>Cyanophyceae</taxon>
        <taxon>Nostocales</taxon>
        <taxon>Nostocaceae</taxon>
        <taxon>Nostoc</taxon>
    </lineage>
</organism>
<comment type="caution">
    <text evidence="2">The sequence shown here is derived from an EMBL/GenBank/DDBJ whole genome shotgun (WGS) entry which is preliminary data.</text>
</comment>